<evidence type="ECO:0000313" key="2">
    <source>
        <dbReference type="Proteomes" id="UP000215335"/>
    </source>
</evidence>
<organism evidence="1 2">
    <name type="scientific">Trichomalopsis sarcophagae</name>
    <dbReference type="NCBI Taxonomy" id="543379"/>
    <lineage>
        <taxon>Eukaryota</taxon>
        <taxon>Metazoa</taxon>
        <taxon>Ecdysozoa</taxon>
        <taxon>Arthropoda</taxon>
        <taxon>Hexapoda</taxon>
        <taxon>Insecta</taxon>
        <taxon>Pterygota</taxon>
        <taxon>Neoptera</taxon>
        <taxon>Endopterygota</taxon>
        <taxon>Hymenoptera</taxon>
        <taxon>Apocrita</taxon>
        <taxon>Proctotrupomorpha</taxon>
        <taxon>Chalcidoidea</taxon>
        <taxon>Pteromalidae</taxon>
        <taxon>Pteromalinae</taxon>
        <taxon>Trichomalopsis</taxon>
    </lineage>
</organism>
<dbReference type="AlphaFoldDB" id="A0A232ED98"/>
<name>A0A232ED98_9HYME</name>
<feature type="non-terminal residue" evidence="1">
    <location>
        <position position="1"/>
    </location>
</feature>
<accession>A0A232ED98</accession>
<dbReference type="Proteomes" id="UP000215335">
    <property type="component" value="Unassembled WGS sequence"/>
</dbReference>
<reference evidence="1 2" key="1">
    <citation type="journal article" date="2017" name="Curr. Biol.">
        <title>The Evolution of Venom by Co-option of Single-Copy Genes.</title>
        <authorList>
            <person name="Martinson E.O."/>
            <person name="Mrinalini"/>
            <person name="Kelkar Y.D."/>
            <person name="Chang C.H."/>
            <person name="Werren J.H."/>
        </authorList>
    </citation>
    <scope>NUCLEOTIDE SEQUENCE [LARGE SCALE GENOMIC DNA]</scope>
    <source>
        <strain evidence="1 2">Alberta</strain>
        <tissue evidence="1">Whole body</tissue>
    </source>
</reference>
<gene>
    <name evidence="1" type="ORF">TSAR_003370</name>
</gene>
<comment type="caution">
    <text evidence="1">The sequence shown here is derived from an EMBL/GenBank/DDBJ whole genome shotgun (WGS) entry which is preliminary data.</text>
</comment>
<sequence>CYTIFYHRKLLIFVTIVGSYKNRNKKICDLLKIRETCQKRIHVHRGKHECGILFCKICGSRHSTIAACYMQIVRAPKQLKESKKYLYVFYHFYTQQDTLYKMRADKRLHTPNLCVVQHLCTDCLTRADDMKIRCDTLGIREHIFRENAIKHLIELYVREKSVFERIICIAHNASGFDAQFILKYLVEECENANPRVVLNGKNIVLL</sequence>
<evidence type="ECO:0000313" key="1">
    <source>
        <dbReference type="EMBL" id="OXU16316.1"/>
    </source>
</evidence>
<dbReference type="OrthoDB" id="6751099at2759"/>
<proteinExistence type="predicted"/>
<keyword evidence="2" id="KW-1185">Reference proteome</keyword>
<dbReference type="EMBL" id="NNAY01007411">
    <property type="protein sequence ID" value="OXU16316.1"/>
    <property type="molecule type" value="Genomic_DNA"/>
</dbReference>
<evidence type="ECO:0008006" key="3">
    <source>
        <dbReference type="Google" id="ProtNLM"/>
    </source>
</evidence>
<protein>
    <recommendedName>
        <fullName evidence="3">DNA-directed DNA polymerase</fullName>
    </recommendedName>
</protein>